<dbReference type="Proteomes" id="UP000620127">
    <property type="component" value="Unassembled WGS sequence"/>
</dbReference>
<evidence type="ECO:0000313" key="4">
    <source>
        <dbReference type="EMBL" id="GGX09583.1"/>
    </source>
</evidence>
<keyword evidence="2 4" id="KW-0378">Hydrolase</keyword>
<accession>A0ABQ2XDN6</accession>
<name>A0ABQ2XDN6_9BURK</name>
<dbReference type="EMBL" id="BMYT01000002">
    <property type="protein sequence ID" value="GGX09583.1"/>
    <property type="molecule type" value="Genomic_DNA"/>
</dbReference>
<dbReference type="PANTHER" id="PTHR11845:SF13">
    <property type="entry name" value="5'-DEOXYNUCLEOTIDASE HDDC2"/>
    <property type="match status" value="1"/>
</dbReference>
<feature type="domain" description="HD" evidence="3">
    <location>
        <begin position="19"/>
        <end position="182"/>
    </location>
</feature>
<gene>
    <name evidence="4" type="ORF">GCM10011282_14760</name>
</gene>
<organism evidence="4 5">
    <name type="scientific">Undibacterium macrobrachii</name>
    <dbReference type="NCBI Taxonomy" id="1119058"/>
    <lineage>
        <taxon>Bacteria</taxon>
        <taxon>Pseudomonadati</taxon>
        <taxon>Pseudomonadota</taxon>
        <taxon>Betaproteobacteria</taxon>
        <taxon>Burkholderiales</taxon>
        <taxon>Oxalobacteraceae</taxon>
        <taxon>Undibacterium</taxon>
    </lineage>
</organism>
<proteinExistence type="predicted"/>
<keyword evidence="1" id="KW-0479">Metal-binding</keyword>
<dbReference type="Gene3D" id="1.10.3210.10">
    <property type="entry name" value="Hypothetical protein af1432"/>
    <property type="match status" value="1"/>
</dbReference>
<dbReference type="PANTHER" id="PTHR11845">
    <property type="entry name" value="5'-DEOXYNUCLEOTIDASE HDDC2"/>
    <property type="match status" value="1"/>
</dbReference>
<sequence>MIAMQTNPMLQQLNFLREIDRLKSVIRQSPLLDQSRKENSAEHSWHLAMYALLLHDHAHSPVNLMRVIKMLLIHDIVEVDVGDTPIHSGASPQDQALQEQQAAKRLFGLLPVAQGAELHDLWCEFEAASTDDAKFAKALDRVQPLLINVATNGGTWAENNVNLEMVLQRYGPIIERGSPALWAHCEQAARAHFAAKA</sequence>
<evidence type="ECO:0000259" key="3">
    <source>
        <dbReference type="Pfam" id="PF13023"/>
    </source>
</evidence>
<evidence type="ECO:0000256" key="1">
    <source>
        <dbReference type="ARBA" id="ARBA00022723"/>
    </source>
</evidence>
<dbReference type="InterPro" id="IPR039356">
    <property type="entry name" value="YfbR/HDDC2"/>
</dbReference>
<keyword evidence="5" id="KW-1185">Reference proteome</keyword>
<comment type="caution">
    <text evidence="4">The sequence shown here is derived from an EMBL/GenBank/DDBJ whole genome shotgun (WGS) entry which is preliminary data.</text>
</comment>
<dbReference type="SUPFAM" id="SSF109604">
    <property type="entry name" value="HD-domain/PDEase-like"/>
    <property type="match status" value="1"/>
</dbReference>
<dbReference type="Pfam" id="PF13023">
    <property type="entry name" value="HD_3"/>
    <property type="match status" value="1"/>
</dbReference>
<evidence type="ECO:0000313" key="5">
    <source>
        <dbReference type="Proteomes" id="UP000620127"/>
    </source>
</evidence>
<reference evidence="5" key="1">
    <citation type="journal article" date="2019" name="Int. J. Syst. Evol. Microbiol.">
        <title>The Global Catalogue of Microorganisms (GCM) 10K type strain sequencing project: providing services to taxonomists for standard genome sequencing and annotation.</title>
        <authorList>
            <consortium name="The Broad Institute Genomics Platform"/>
            <consortium name="The Broad Institute Genome Sequencing Center for Infectious Disease"/>
            <person name="Wu L."/>
            <person name="Ma J."/>
        </authorList>
    </citation>
    <scope>NUCLEOTIDE SEQUENCE [LARGE SCALE GENOMIC DNA]</scope>
    <source>
        <strain evidence="5">KCTC 23916</strain>
    </source>
</reference>
<evidence type="ECO:0000256" key="2">
    <source>
        <dbReference type="ARBA" id="ARBA00022801"/>
    </source>
</evidence>
<dbReference type="GO" id="GO:0016787">
    <property type="term" value="F:hydrolase activity"/>
    <property type="evidence" value="ECO:0007669"/>
    <property type="project" value="UniProtKB-KW"/>
</dbReference>
<dbReference type="InterPro" id="IPR006674">
    <property type="entry name" value="HD_domain"/>
</dbReference>
<protein>
    <submittedName>
        <fullName evidence="4">Hydrolase</fullName>
    </submittedName>
</protein>